<protein>
    <submittedName>
        <fullName evidence="1">Uncharacterized protein</fullName>
    </submittedName>
</protein>
<organism evidence="1 2">
    <name type="scientific">Eisenbergiella tayi</name>
    <dbReference type="NCBI Taxonomy" id="1432052"/>
    <lineage>
        <taxon>Bacteria</taxon>
        <taxon>Bacillati</taxon>
        <taxon>Bacillota</taxon>
        <taxon>Clostridia</taxon>
        <taxon>Lachnospirales</taxon>
        <taxon>Lachnospiraceae</taxon>
        <taxon>Eisenbergiella</taxon>
    </lineage>
</organism>
<sequence length="208" mass="23080">MEKLKNLCGQIPEELHNKVRTEQESLGLTLGKYLEQVLTAHFAAPAPAVRGGDRTLAFQVPEVLFQRVKQYLEAHKPLSQKAFVVGLLENALIKWERGEEISSGMNTIGKGEKERTLAVVVPCELFERVKGCLAAHGSMSQRDFVLGLIEQEVSGWENQQAVEQDAVIPQEETDEALSNVGVVQQISEDEPLTEDLEEESSGFSMVMM</sequence>
<gene>
    <name evidence="1" type="ORF">BEI59_30355</name>
</gene>
<evidence type="ECO:0000313" key="2">
    <source>
        <dbReference type="Proteomes" id="UP000094271"/>
    </source>
</evidence>
<name>A0A1E3U8J0_9FIRM</name>
<dbReference type="AlphaFoldDB" id="A0A1E3U8J0"/>
<evidence type="ECO:0000313" key="1">
    <source>
        <dbReference type="EMBL" id="ODR43538.1"/>
    </source>
</evidence>
<accession>A0A1E3U8J0</accession>
<reference evidence="1 2" key="1">
    <citation type="submission" date="2016-08" db="EMBL/GenBank/DDBJ databases">
        <authorList>
            <person name="Seilhamer J.J."/>
        </authorList>
    </citation>
    <scope>NUCLEOTIDE SEQUENCE [LARGE SCALE GENOMIC DNA]</scope>
    <source>
        <strain evidence="1 2">NML150140-1</strain>
    </source>
</reference>
<dbReference type="Proteomes" id="UP000094271">
    <property type="component" value="Unassembled WGS sequence"/>
</dbReference>
<dbReference type="RefSeq" id="WP_069432226.1">
    <property type="nucleotide sequence ID" value="NZ_MEHA01000034.1"/>
</dbReference>
<comment type="caution">
    <text evidence="1">The sequence shown here is derived from an EMBL/GenBank/DDBJ whole genome shotgun (WGS) entry which is preliminary data.</text>
</comment>
<proteinExistence type="predicted"/>
<dbReference type="EMBL" id="MEHA01000034">
    <property type="protein sequence ID" value="ODR43538.1"/>
    <property type="molecule type" value="Genomic_DNA"/>
</dbReference>